<protein>
    <submittedName>
        <fullName evidence="3">Uncharacterized protein</fullName>
    </submittedName>
</protein>
<feature type="signal peptide" evidence="2">
    <location>
        <begin position="1"/>
        <end position="15"/>
    </location>
</feature>
<organism evidence="3 4">
    <name type="scientific">Immersiella caudata</name>
    <dbReference type="NCBI Taxonomy" id="314043"/>
    <lineage>
        <taxon>Eukaryota</taxon>
        <taxon>Fungi</taxon>
        <taxon>Dikarya</taxon>
        <taxon>Ascomycota</taxon>
        <taxon>Pezizomycotina</taxon>
        <taxon>Sordariomycetes</taxon>
        <taxon>Sordariomycetidae</taxon>
        <taxon>Sordariales</taxon>
        <taxon>Lasiosphaeriaceae</taxon>
        <taxon>Immersiella</taxon>
    </lineage>
</organism>
<reference evidence="3" key="1">
    <citation type="submission" date="2023-06" db="EMBL/GenBank/DDBJ databases">
        <title>Genome-scale phylogeny and comparative genomics of the fungal order Sordariales.</title>
        <authorList>
            <consortium name="Lawrence Berkeley National Laboratory"/>
            <person name="Hensen N."/>
            <person name="Bonometti L."/>
            <person name="Westerberg I."/>
            <person name="Brannstrom I.O."/>
            <person name="Guillou S."/>
            <person name="Cros-Aarteil S."/>
            <person name="Calhoun S."/>
            <person name="Haridas S."/>
            <person name="Kuo A."/>
            <person name="Mondo S."/>
            <person name="Pangilinan J."/>
            <person name="Riley R."/>
            <person name="Labutti K."/>
            <person name="Andreopoulos B."/>
            <person name="Lipzen A."/>
            <person name="Chen C."/>
            <person name="Yanf M."/>
            <person name="Daum C."/>
            <person name="Ng V."/>
            <person name="Clum A."/>
            <person name="Steindorff A."/>
            <person name="Ohm R."/>
            <person name="Martin F."/>
            <person name="Silar P."/>
            <person name="Natvig D."/>
            <person name="Lalanne C."/>
            <person name="Gautier V."/>
            <person name="Ament-Velasquez S.L."/>
            <person name="Kruys A."/>
            <person name="Hutchinson M.I."/>
            <person name="Powell A.J."/>
            <person name="Barry K."/>
            <person name="Miller A.N."/>
            <person name="Grigoriev I.V."/>
            <person name="Debuchy R."/>
            <person name="Gladieux P."/>
            <person name="Thoren M.H."/>
            <person name="Johannesson H."/>
        </authorList>
    </citation>
    <scope>NUCLEOTIDE SEQUENCE</scope>
    <source>
        <strain evidence="3">CBS 606.72</strain>
    </source>
</reference>
<gene>
    <name evidence="3" type="ORF">B0T14DRAFT_595376</name>
</gene>
<dbReference type="Proteomes" id="UP001175000">
    <property type="component" value="Unassembled WGS sequence"/>
</dbReference>
<feature type="region of interest" description="Disordered" evidence="1">
    <location>
        <begin position="20"/>
        <end position="43"/>
    </location>
</feature>
<comment type="caution">
    <text evidence="3">The sequence shown here is derived from an EMBL/GenBank/DDBJ whole genome shotgun (WGS) entry which is preliminary data.</text>
</comment>
<evidence type="ECO:0000256" key="2">
    <source>
        <dbReference type="SAM" id="SignalP"/>
    </source>
</evidence>
<dbReference type="AlphaFoldDB" id="A0AA39U6G0"/>
<keyword evidence="2" id="KW-0732">Signal</keyword>
<evidence type="ECO:0000313" key="3">
    <source>
        <dbReference type="EMBL" id="KAK0611955.1"/>
    </source>
</evidence>
<feature type="compositionally biased region" description="Gly residues" evidence="1">
    <location>
        <begin position="26"/>
        <end position="40"/>
    </location>
</feature>
<evidence type="ECO:0000313" key="4">
    <source>
        <dbReference type="Proteomes" id="UP001175000"/>
    </source>
</evidence>
<dbReference type="EMBL" id="JAULSU010000007">
    <property type="protein sequence ID" value="KAK0611955.1"/>
    <property type="molecule type" value="Genomic_DNA"/>
</dbReference>
<evidence type="ECO:0000256" key="1">
    <source>
        <dbReference type="SAM" id="MobiDB-lite"/>
    </source>
</evidence>
<keyword evidence="4" id="KW-1185">Reference proteome</keyword>
<sequence length="233" mass="24081">MKLILLSLFYLSVSGANLAPRQQRGPPGGWGGGRGKGRPTGGNVIFTPIVTTTARTTARTTTTIVRTTARTTSSARTTARITTVVTTIRTSTTARPAAPVCEWTGHCIGDACQVDEDCDLDYFCSNRRCAAPAGTVPAPTSTARVTTTARPGTTASTVRTGASGARTTTVFVTAPRPTSTARGGQAPAPSVAVPPVDPGRKCDNPFACIGLSCRTDADCQYELIICTNGVCGL</sequence>
<accession>A0AA39U6G0</accession>
<proteinExistence type="predicted"/>
<feature type="chain" id="PRO_5041432140" evidence="2">
    <location>
        <begin position="16"/>
        <end position="233"/>
    </location>
</feature>
<name>A0AA39U6G0_9PEZI</name>